<feature type="signal peptide" evidence="1">
    <location>
        <begin position="1"/>
        <end position="24"/>
    </location>
</feature>
<organism evidence="2 3">
    <name type="scientific">Penaeus vannamei</name>
    <name type="common">Whiteleg shrimp</name>
    <name type="synonym">Litopenaeus vannamei</name>
    <dbReference type="NCBI Taxonomy" id="6689"/>
    <lineage>
        <taxon>Eukaryota</taxon>
        <taxon>Metazoa</taxon>
        <taxon>Ecdysozoa</taxon>
        <taxon>Arthropoda</taxon>
        <taxon>Crustacea</taxon>
        <taxon>Multicrustacea</taxon>
        <taxon>Malacostraca</taxon>
        <taxon>Eumalacostraca</taxon>
        <taxon>Eucarida</taxon>
        <taxon>Decapoda</taxon>
        <taxon>Dendrobranchiata</taxon>
        <taxon>Penaeoidea</taxon>
        <taxon>Penaeidae</taxon>
        <taxon>Penaeus</taxon>
    </lineage>
</organism>
<reference evidence="2 3" key="2">
    <citation type="submission" date="2019-01" db="EMBL/GenBank/DDBJ databases">
        <title>The decoding of complex shrimp genome reveals the adaptation for benthos swimmer, frequently molting mechanism and breeding impact on genome.</title>
        <authorList>
            <person name="Sun Y."/>
            <person name="Gao Y."/>
            <person name="Yu Y."/>
        </authorList>
    </citation>
    <scope>NUCLEOTIDE SEQUENCE [LARGE SCALE GENOMIC DNA]</scope>
    <source>
        <tissue evidence="2">Muscle</tissue>
    </source>
</reference>
<gene>
    <name evidence="2" type="ORF">C7M84_006660</name>
</gene>
<feature type="chain" id="PRO_5018759092" evidence="1">
    <location>
        <begin position="25"/>
        <end position="195"/>
    </location>
</feature>
<dbReference type="AlphaFoldDB" id="A0A3R7MFB3"/>
<protein>
    <submittedName>
        <fullName evidence="2">Chitin binding-like protein</fullName>
    </submittedName>
</protein>
<proteinExistence type="predicted"/>
<comment type="caution">
    <text evidence="2">The sequence shown here is derived from an EMBL/GenBank/DDBJ whole genome shotgun (WGS) entry which is preliminary data.</text>
</comment>
<sequence>MKMGRSPLSPVLILVLCMAAGAWGQTLLDPISRACRGMADANQAKALSRNEYPAGGLLMVLASVPAGVKGFFKFYLCLDDDAGQEECLNKKSLQLADGSGDTFDLSKVVKEGSYEIPLTIPDDVTCDTCSVQWHVEVEDCGDNAGCSLISQDSCFDVKIRQAKKEEKRFFRMIFGAVKAIGKGIHHLVKKKRRRG</sequence>
<keyword evidence="1" id="KW-0732">Signal</keyword>
<evidence type="ECO:0000313" key="3">
    <source>
        <dbReference type="Proteomes" id="UP000283509"/>
    </source>
</evidence>
<dbReference type="Proteomes" id="UP000283509">
    <property type="component" value="Unassembled WGS sequence"/>
</dbReference>
<keyword evidence="3" id="KW-1185">Reference proteome</keyword>
<accession>A0A3R7MFB3</accession>
<dbReference type="EMBL" id="QCYY01001842">
    <property type="protein sequence ID" value="ROT74831.1"/>
    <property type="molecule type" value="Genomic_DNA"/>
</dbReference>
<reference evidence="2 3" key="1">
    <citation type="submission" date="2018-04" db="EMBL/GenBank/DDBJ databases">
        <authorList>
            <person name="Zhang X."/>
            <person name="Yuan J."/>
            <person name="Li F."/>
            <person name="Xiang J."/>
        </authorList>
    </citation>
    <scope>NUCLEOTIDE SEQUENCE [LARGE SCALE GENOMIC DNA]</scope>
    <source>
        <tissue evidence="2">Muscle</tissue>
    </source>
</reference>
<name>A0A3R7MFB3_PENVA</name>
<dbReference type="OrthoDB" id="6351827at2759"/>
<evidence type="ECO:0000256" key="1">
    <source>
        <dbReference type="SAM" id="SignalP"/>
    </source>
</evidence>
<evidence type="ECO:0000313" key="2">
    <source>
        <dbReference type="EMBL" id="ROT74831.1"/>
    </source>
</evidence>
<dbReference type="STRING" id="6689.A0A3R7MFB3"/>